<dbReference type="EMBL" id="ASHM01081629">
    <property type="protein sequence ID" value="PNX59898.1"/>
    <property type="molecule type" value="Genomic_DNA"/>
</dbReference>
<sequence length="299" mass="32904">MTWEILLALLANETRVRLMRIAKDVEGELKDDDDEDAERRWDKKNNFERMGLKNWAGSVRNKNGSQSKDTMRISNTGGSYPNSKMGSTASNANSSMSSTARNSEGKQRSGASDRWKGVRSYQNSEVEERRNKGLCFKCGGKWHPTMHKCPERSLRVLILGEGETMNEEGEIVSLEEVEADSDEEVEVECKLMGVLGSMGESHTMKVEGRIQNVDLLVLIDSGASHNFISPKVTSALGLVITPTAAKNIKLGDGHKVLTQGICEGVKMKMGEFEVIVDAFVLELGVFIKQSGSKVTGTVQ</sequence>
<feature type="compositionally biased region" description="Low complexity" evidence="1">
    <location>
        <begin position="87"/>
        <end position="102"/>
    </location>
</feature>
<dbReference type="AlphaFoldDB" id="A0A2K3K0U9"/>
<evidence type="ECO:0000313" key="3">
    <source>
        <dbReference type="Proteomes" id="UP000236291"/>
    </source>
</evidence>
<proteinExistence type="predicted"/>
<dbReference type="Proteomes" id="UP000236291">
    <property type="component" value="Unassembled WGS sequence"/>
</dbReference>
<feature type="compositionally biased region" description="Polar residues" evidence="1">
    <location>
        <begin position="60"/>
        <end position="86"/>
    </location>
</feature>
<dbReference type="SUPFAM" id="SSF50630">
    <property type="entry name" value="Acid proteases"/>
    <property type="match status" value="1"/>
</dbReference>
<reference evidence="2 3" key="1">
    <citation type="journal article" date="2014" name="Am. J. Bot.">
        <title>Genome assembly and annotation for red clover (Trifolium pratense; Fabaceae).</title>
        <authorList>
            <person name="Istvanek J."/>
            <person name="Jaros M."/>
            <person name="Krenek A."/>
            <person name="Repkova J."/>
        </authorList>
    </citation>
    <scope>NUCLEOTIDE SEQUENCE [LARGE SCALE GENOMIC DNA]</scope>
    <source>
        <strain evidence="3">cv. Tatra</strain>
        <tissue evidence="2">Young leaves</tissue>
    </source>
</reference>
<reference evidence="2 3" key="2">
    <citation type="journal article" date="2017" name="Front. Plant Sci.">
        <title>Gene Classification and Mining of Molecular Markers Useful in Red Clover (Trifolium pratense) Breeding.</title>
        <authorList>
            <person name="Istvanek J."/>
            <person name="Dluhosova J."/>
            <person name="Dluhos P."/>
            <person name="Patkova L."/>
            <person name="Nedelnik J."/>
            <person name="Repkova J."/>
        </authorList>
    </citation>
    <scope>NUCLEOTIDE SEQUENCE [LARGE SCALE GENOMIC DNA]</scope>
    <source>
        <strain evidence="3">cv. Tatra</strain>
        <tissue evidence="2">Young leaves</tissue>
    </source>
</reference>
<dbReference type="Gene3D" id="2.40.70.10">
    <property type="entry name" value="Acid Proteases"/>
    <property type="match status" value="1"/>
</dbReference>
<protein>
    <submittedName>
        <fullName evidence="2">Retrotransposon-related protein</fullName>
    </submittedName>
</protein>
<accession>A0A2K3K0U9</accession>
<feature type="compositionally biased region" description="Basic and acidic residues" evidence="1">
    <location>
        <begin position="103"/>
        <end position="116"/>
    </location>
</feature>
<comment type="caution">
    <text evidence="2">The sequence shown here is derived from an EMBL/GenBank/DDBJ whole genome shotgun (WGS) entry which is preliminary data.</text>
</comment>
<gene>
    <name evidence="2" type="ORF">L195_g051652</name>
</gene>
<dbReference type="CDD" id="cd00303">
    <property type="entry name" value="retropepsin_like"/>
    <property type="match status" value="1"/>
</dbReference>
<dbReference type="Pfam" id="PF13650">
    <property type="entry name" value="Asp_protease_2"/>
    <property type="match status" value="1"/>
</dbReference>
<dbReference type="InterPro" id="IPR021109">
    <property type="entry name" value="Peptidase_aspartic_dom_sf"/>
</dbReference>
<evidence type="ECO:0000256" key="1">
    <source>
        <dbReference type="SAM" id="MobiDB-lite"/>
    </source>
</evidence>
<feature type="region of interest" description="Disordered" evidence="1">
    <location>
        <begin position="53"/>
        <end position="124"/>
    </location>
</feature>
<name>A0A2K3K0U9_TRIPR</name>
<evidence type="ECO:0000313" key="2">
    <source>
        <dbReference type="EMBL" id="PNX59898.1"/>
    </source>
</evidence>
<organism evidence="2 3">
    <name type="scientific">Trifolium pratense</name>
    <name type="common">Red clover</name>
    <dbReference type="NCBI Taxonomy" id="57577"/>
    <lineage>
        <taxon>Eukaryota</taxon>
        <taxon>Viridiplantae</taxon>
        <taxon>Streptophyta</taxon>
        <taxon>Embryophyta</taxon>
        <taxon>Tracheophyta</taxon>
        <taxon>Spermatophyta</taxon>
        <taxon>Magnoliopsida</taxon>
        <taxon>eudicotyledons</taxon>
        <taxon>Gunneridae</taxon>
        <taxon>Pentapetalae</taxon>
        <taxon>rosids</taxon>
        <taxon>fabids</taxon>
        <taxon>Fabales</taxon>
        <taxon>Fabaceae</taxon>
        <taxon>Papilionoideae</taxon>
        <taxon>50 kb inversion clade</taxon>
        <taxon>NPAAA clade</taxon>
        <taxon>Hologalegina</taxon>
        <taxon>IRL clade</taxon>
        <taxon>Trifolieae</taxon>
        <taxon>Trifolium</taxon>
    </lineage>
</organism>